<dbReference type="PANTHER" id="PTHR30346">
    <property type="entry name" value="TRANSCRIPTIONAL DUAL REGULATOR HCAR-RELATED"/>
    <property type="match status" value="1"/>
</dbReference>
<name>A0A1J5PMR6_9ZZZZ</name>
<evidence type="ECO:0000313" key="6">
    <source>
        <dbReference type="EMBL" id="OIQ68884.1"/>
    </source>
</evidence>
<sequence length="100" mass="10818">MPHSRGYFLSLFRNVGAHPEIAAETGSIEMLRSLVANGHGVGLLATDVPYDLTYDGRSVISRPVAGAPLPSRVVLIRSARVRPTSSMTRFTALTRERIGV</sequence>
<dbReference type="GO" id="GO:0032993">
    <property type="term" value="C:protein-DNA complex"/>
    <property type="evidence" value="ECO:0007669"/>
    <property type="project" value="TreeGrafter"/>
</dbReference>
<keyword evidence="2" id="KW-0805">Transcription regulation</keyword>
<evidence type="ECO:0000256" key="3">
    <source>
        <dbReference type="ARBA" id="ARBA00023125"/>
    </source>
</evidence>
<comment type="similarity">
    <text evidence="1">Belongs to the LysR transcriptional regulatory family.</text>
</comment>
<proteinExistence type="inferred from homology"/>
<dbReference type="PANTHER" id="PTHR30346:SF0">
    <property type="entry name" value="HCA OPERON TRANSCRIPTIONAL ACTIVATOR HCAR"/>
    <property type="match status" value="1"/>
</dbReference>
<protein>
    <submittedName>
        <fullName evidence="6">LysR substrate binding domain protein</fullName>
    </submittedName>
</protein>
<gene>
    <name evidence="6" type="ORF">GALL_495160</name>
</gene>
<dbReference type="Pfam" id="PF03466">
    <property type="entry name" value="LysR_substrate"/>
    <property type="match status" value="1"/>
</dbReference>
<dbReference type="SUPFAM" id="SSF53850">
    <property type="entry name" value="Periplasmic binding protein-like II"/>
    <property type="match status" value="1"/>
</dbReference>
<dbReference type="GO" id="GO:0003677">
    <property type="term" value="F:DNA binding"/>
    <property type="evidence" value="ECO:0007669"/>
    <property type="project" value="UniProtKB-KW"/>
</dbReference>
<evidence type="ECO:0000256" key="1">
    <source>
        <dbReference type="ARBA" id="ARBA00009437"/>
    </source>
</evidence>
<organism evidence="6">
    <name type="scientific">mine drainage metagenome</name>
    <dbReference type="NCBI Taxonomy" id="410659"/>
    <lineage>
        <taxon>unclassified sequences</taxon>
        <taxon>metagenomes</taxon>
        <taxon>ecological metagenomes</taxon>
    </lineage>
</organism>
<dbReference type="GO" id="GO:0003700">
    <property type="term" value="F:DNA-binding transcription factor activity"/>
    <property type="evidence" value="ECO:0007669"/>
    <property type="project" value="TreeGrafter"/>
</dbReference>
<feature type="domain" description="LysR substrate-binding" evidence="5">
    <location>
        <begin position="4"/>
        <end position="97"/>
    </location>
</feature>
<dbReference type="InterPro" id="IPR005119">
    <property type="entry name" value="LysR_subst-bd"/>
</dbReference>
<dbReference type="AlphaFoldDB" id="A0A1J5PMR6"/>
<dbReference type="Gene3D" id="3.40.190.10">
    <property type="entry name" value="Periplasmic binding protein-like II"/>
    <property type="match status" value="2"/>
</dbReference>
<accession>A0A1J5PMR6</accession>
<comment type="caution">
    <text evidence="6">The sequence shown here is derived from an EMBL/GenBank/DDBJ whole genome shotgun (WGS) entry which is preliminary data.</text>
</comment>
<evidence type="ECO:0000256" key="4">
    <source>
        <dbReference type="ARBA" id="ARBA00023163"/>
    </source>
</evidence>
<reference evidence="6" key="1">
    <citation type="submission" date="2016-10" db="EMBL/GenBank/DDBJ databases">
        <title>Sequence of Gallionella enrichment culture.</title>
        <authorList>
            <person name="Poehlein A."/>
            <person name="Muehling M."/>
            <person name="Daniel R."/>
        </authorList>
    </citation>
    <scope>NUCLEOTIDE SEQUENCE</scope>
</reference>
<evidence type="ECO:0000256" key="2">
    <source>
        <dbReference type="ARBA" id="ARBA00023015"/>
    </source>
</evidence>
<evidence type="ECO:0000259" key="5">
    <source>
        <dbReference type="Pfam" id="PF03466"/>
    </source>
</evidence>
<dbReference type="EMBL" id="MLJW01005048">
    <property type="protein sequence ID" value="OIQ68884.1"/>
    <property type="molecule type" value="Genomic_DNA"/>
</dbReference>
<keyword evidence="4" id="KW-0804">Transcription</keyword>
<keyword evidence="3" id="KW-0238">DNA-binding</keyword>